<proteinExistence type="predicted"/>
<dbReference type="InterPro" id="IPR037401">
    <property type="entry name" value="SnoaL-like"/>
</dbReference>
<accession>C8XAJ9</accession>
<dbReference type="eggNOG" id="COG4319">
    <property type="taxonomic scope" value="Bacteria"/>
</dbReference>
<organism evidence="2 3">
    <name type="scientific">Nakamurella multipartita (strain ATCC 700099 / DSM 44233 / CIP 104796 / JCM 9543 / NBRC 105858 / Y-104)</name>
    <name type="common">Microsphaera multipartita</name>
    <dbReference type="NCBI Taxonomy" id="479431"/>
    <lineage>
        <taxon>Bacteria</taxon>
        <taxon>Bacillati</taxon>
        <taxon>Actinomycetota</taxon>
        <taxon>Actinomycetes</taxon>
        <taxon>Nakamurellales</taxon>
        <taxon>Nakamurellaceae</taxon>
        <taxon>Nakamurella</taxon>
    </lineage>
</organism>
<reference evidence="2 3" key="2">
    <citation type="journal article" date="2010" name="Stand. Genomic Sci.">
        <title>Complete genome sequence of Nakamurella multipartita type strain (Y-104).</title>
        <authorList>
            <person name="Tice H."/>
            <person name="Mayilraj S."/>
            <person name="Sims D."/>
            <person name="Lapidus A."/>
            <person name="Nolan M."/>
            <person name="Lucas S."/>
            <person name="Glavina Del Rio T."/>
            <person name="Copeland A."/>
            <person name="Cheng J.F."/>
            <person name="Meincke L."/>
            <person name="Bruce D."/>
            <person name="Goodwin L."/>
            <person name="Pitluck S."/>
            <person name="Ivanova N."/>
            <person name="Mavromatis K."/>
            <person name="Ovchinnikova G."/>
            <person name="Pati A."/>
            <person name="Chen A."/>
            <person name="Palaniappan K."/>
            <person name="Land M."/>
            <person name="Hauser L."/>
            <person name="Chang Y.J."/>
            <person name="Jeffries C.D."/>
            <person name="Detter J.C."/>
            <person name="Brettin T."/>
            <person name="Rohde M."/>
            <person name="Goker M."/>
            <person name="Bristow J."/>
            <person name="Eisen J.A."/>
            <person name="Markowitz V."/>
            <person name="Hugenholtz P."/>
            <person name="Kyrpides N.C."/>
            <person name="Klenk H.P."/>
            <person name="Chen F."/>
        </authorList>
    </citation>
    <scope>NUCLEOTIDE SEQUENCE [LARGE SCALE GENOMIC DNA]</scope>
    <source>
        <strain evidence="3">ATCC 700099 / DSM 44233 / CIP 104796 / JCM 9543 / NBRC 105858 / Y-104</strain>
    </source>
</reference>
<dbReference type="InParanoid" id="C8XAJ9"/>
<reference evidence="3" key="1">
    <citation type="submission" date="2009-09" db="EMBL/GenBank/DDBJ databases">
        <title>The complete genome of Nakamurella multipartita DSM 44233.</title>
        <authorList>
            <consortium name="US DOE Joint Genome Institute (JGI-PGF)"/>
            <person name="Lucas S."/>
            <person name="Copeland A."/>
            <person name="Lapidus A."/>
            <person name="Glavina del Rio T."/>
            <person name="Dalin E."/>
            <person name="Tice H."/>
            <person name="Bruce D."/>
            <person name="Goodwin L."/>
            <person name="Pitluck S."/>
            <person name="Kyrpides N."/>
            <person name="Mavromatis K."/>
            <person name="Ivanova N."/>
            <person name="Ovchinnikova G."/>
            <person name="Sims D."/>
            <person name="Meincke L."/>
            <person name="Brettin T."/>
            <person name="Detter J.C."/>
            <person name="Han C."/>
            <person name="Larimer F."/>
            <person name="Land M."/>
            <person name="Hauser L."/>
            <person name="Markowitz V."/>
            <person name="Cheng J.-F."/>
            <person name="Hugenholtz P."/>
            <person name="Woyke T."/>
            <person name="Wu D."/>
            <person name="Klenk H.-P."/>
            <person name="Eisen J.A."/>
        </authorList>
    </citation>
    <scope>NUCLEOTIDE SEQUENCE [LARGE SCALE GENOMIC DNA]</scope>
    <source>
        <strain evidence="3">ATCC 700099 / DSM 44233 / CIP 104796 / JCM 9543 / NBRC 105858 / Y-104</strain>
    </source>
</reference>
<dbReference type="Proteomes" id="UP000002218">
    <property type="component" value="Chromosome"/>
</dbReference>
<dbReference type="KEGG" id="nml:Namu_0954"/>
<evidence type="ECO:0000259" key="1">
    <source>
        <dbReference type="Pfam" id="PF12680"/>
    </source>
</evidence>
<dbReference type="HOGENOM" id="CLU_137417_3_0_11"/>
<dbReference type="EMBL" id="CP001737">
    <property type="protein sequence ID" value="ACV77364.1"/>
    <property type="molecule type" value="Genomic_DNA"/>
</dbReference>
<dbReference type="AlphaFoldDB" id="C8XAJ9"/>
<dbReference type="SUPFAM" id="SSF54427">
    <property type="entry name" value="NTF2-like"/>
    <property type="match status" value="1"/>
</dbReference>
<keyword evidence="3" id="KW-1185">Reference proteome</keyword>
<sequence>MTTTELPHALNREWAAAFNAGDLDTLMGMYEPDAVLVPGPGAEPVQGTRAIRAALEWFLGLGGTLHFTPRHWLVSGDLALSSVAFHMEGGRDADGRPVVLRGVTAEVLRRQPGGRWQYVVDHPFGGGSPDLLDPA</sequence>
<evidence type="ECO:0000313" key="2">
    <source>
        <dbReference type="EMBL" id="ACV77364.1"/>
    </source>
</evidence>
<dbReference type="OrthoDB" id="7375616at2"/>
<dbReference type="Pfam" id="PF12680">
    <property type="entry name" value="SnoaL_2"/>
    <property type="match status" value="1"/>
</dbReference>
<protein>
    <recommendedName>
        <fullName evidence="1">SnoaL-like domain-containing protein</fullName>
    </recommendedName>
</protein>
<dbReference type="RefSeq" id="WP_015746278.1">
    <property type="nucleotide sequence ID" value="NC_013235.1"/>
</dbReference>
<name>C8XAJ9_NAKMY</name>
<evidence type="ECO:0000313" key="3">
    <source>
        <dbReference type="Proteomes" id="UP000002218"/>
    </source>
</evidence>
<dbReference type="Gene3D" id="3.10.450.50">
    <property type="match status" value="1"/>
</dbReference>
<feature type="domain" description="SnoaL-like" evidence="1">
    <location>
        <begin position="12"/>
        <end position="105"/>
    </location>
</feature>
<gene>
    <name evidence="2" type="ordered locus">Namu_0954</name>
</gene>
<dbReference type="InterPro" id="IPR032710">
    <property type="entry name" value="NTF2-like_dom_sf"/>
</dbReference>
<dbReference type="STRING" id="479431.Namu_0954"/>